<dbReference type="Proteomes" id="UP001152797">
    <property type="component" value="Unassembled WGS sequence"/>
</dbReference>
<feature type="region of interest" description="Disordered" evidence="1">
    <location>
        <begin position="1"/>
        <end position="48"/>
    </location>
</feature>
<evidence type="ECO:0000313" key="3">
    <source>
        <dbReference type="EMBL" id="CAI4001984.1"/>
    </source>
</evidence>
<evidence type="ECO:0000256" key="2">
    <source>
        <dbReference type="SAM" id="Phobius"/>
    </source>
</evidence>
<dbReference type="EMBL" id="CAMXCT020003019">
    <property type="protein sequence ID" value="CAL1155359.1"/>
    <property type="molecule type" value="Genomic_DNA"/>
</dbReference>
<keyword evidence="5" id="KW-1185">Reference proteome</keyword>
<reference evidence="3" key="1">
    <citation type="submission" date="2022-10" db="EMBL/GenBank/DDBJ databases">
        <authorList>
            <person name="Chen Y."/>
            <person name="Dougan E. K."/>
            <person name="Chan C."/>
            <person name="Rhodes N."/>
            <person name="Thang M."/>
        </authorList>
    </citation>
    <scope>NUCLEOTIDE SEQUENCE</scope>
</reference>
<feature type="non-terminal residue" evidence="3">
    <location>
        <position position="1"/>
    </location>
</feature>
<gene>
    <name evidence="3" type="ORF">C1SCF055_LOCUS27973</name>
</gene>
<reference evidence="4 5" key="2">
    <citation type="submission" date="2024-05" db="EMBL/GenBank/DDBJ databases">
        <authorList>
            <person name="Chen Y."/>
            <person name="Shah S."/>
            <person name="Dougan E. K."/>
            <person name="Thang M."/>
            <person name="Chan C."/>
        </authorList>
    </citation>
    <scope>NUCLEOTIDE SEQUENCE [LARGE SCALE GENOMIC DNA]</scope>
</reference>
<evidence type="ECO:0000313" key="5">
    <source>
        <dbReference type="Proteomes" id="UP001152797"/>
    </source>
</evidence>
<accession>A0A9P1D187</accession>
<keyword evidence="2" id="KW-0812">Transmembrane</keyword>
<protein>
    <submittedName>
        <fullName evidence="3">Uncharacterized protein</fullName>
    </submittedName>
</protein>
<dbReference type="EMBL" id="CAMXCT010003019">
    <property type="protein sequence ID" value="CAI4001984.1"/>
    <property type="molecule type" value="Genomic_DNA"/>
</dbReference>
<feature type="transmembrane region" description="Helical" evidence="2">
    <location>
        <begin position="68"/>
        <end position="88"/>
    </location>
</feature>
<comment type="caution">
    <text evidence="3">The sequence shown here is derived from an EMBL/GenBank/DDBJ whole genome shotgun (WGS) entry which is preliminary data.</text>
</comment>
<evidence type="ECO:0000256" key="1">
    <source>
        <dbReference type="SAM" id="MobiDB-lite"/>
    </source>
</evidence>
<sequence>MAGYEAADAAGHFSTQPRQAPREEASPPGTAPDFDFDELDADPSERKPGSMLAKRLWAAETKVRQWKWLSVGLLFLSAMFLQSVALYFA</sequence>
<dbReference type="OrthoDB" id="10554582at2759"/>
<dbReference type="AlphaFoldDB" id="A0A9P1D187"/>
<evidence type="ECO:0000313" key="4">
    <source>
        <dbReference type="EMBL" id="CAL4789296.1"/>
    </source>
</evidence>
<keyword evidence="2" id="KW-0472">Membrane</keyword>
<name>A0A9P1D187_9DINO</name>
<proteinExistence type="predicted"/>
<dbReference type="EMBL" id="CAMXCT030003019">
    <property type="protein sequence ID" value="CAL4789296.1"/>
    <property type="molecule type" value="Genomic_DNA"/>
</dbReference>
<keyword evidence="2" id="KW-1133">Transmembrane helix</keyword>
<organism evidence="3">
    <name type="scientific">Cladocopium goreaui</name>
    <dbReference type="NCBI Taxonomy" id="2562237"/>
    <lineage>
        <taxon>Eukaryota</taxon>
        <taxon>Sar</taxon>
        <taxon>Alveolata</taxon>
        <taxon>Dinophyceae</taxon>
        <taxon>Suessiales</taxon>
        <taxon>Symbiodiniaceae</taxon>
        <taxon>Cladocopium</taxon>
    </lineage>
</organism>